<feature type="compositionally biased region" description="Low complexity" evidence="11">
    <location>
        <begin position="136"/>
        <end position="152"/>
    </location>
</feature>
<gene>
    <name evidence="16" type="primary">106082327</name>
</gene>
<dbReference type="CDD" id="cd18793">
    <property type="entry name" value="SF2_C_SNF"/>
    <property type="match status" value="1"/>
</dbReference>
<dbReference type="PANTHER" id="PTHR45685">
    <property type="entry name" value="HELICASE SRCAP-RELATED"/>
    <property type="match status" value="1"/>
</dbReference>
<dbReference type="FunFam" id="1.20.120.850:FF:000012">
    <property type="entry name" value="protein PHOTOPERIOD-INDEPENDENT EARLY FLOWERING 1 isoform X3"/>
    <property type="match status" value="1"/>
</dbReference>
<evidence type="ECO:0000256" key="2">
    <source>
        <dbReference type="ARBA" id="ARBA00009220"/>
    </source>
</evidence>
<feature type="compositionally biased region" description="Low complexity" evidence="11">
    <location>
        <begin position="447"/>
        <end position="459"/>
    </location>
</feature>
<evidence type="ECO:0000259" key="13">
    <source>
        <dbReference type="PROSITE" id="PS51192"/>
    </source>
</evidence>
<feature type="region of interest" description="Disordered" evidence="11">
    <location>
        <begin position="2716"/>
        <end position="2741"/>
    </location>
</feature>
<evidence type="ECO:0000256" key="7">
    <source>
        <dbReference type="ARBA" id="ARBA00022853"/>
    </source>
</evidence>
<dbReference type="VEuPathDB" id="VectorBase:SCAU006441"/>
<dbReference type="InterPro" id="IPR001650">
    <property type="entry name" value="Helicase_C-like"/>
</dbReference>
<dbReference type="EnsemblMetazoa" id="SCAU006441-RA">
    <property type="protein sequence ID" value="SCAU006441-PA"/>
    <property type="gene ID" value="SCAU006441"/>
</dbReference>
<feature type="compositionally biased region" description="Acidic residues" evidence="11">
    <location>
        <begin position="848"/>
        <end position="869"/>
    </location>
</feature>
<feature type="compositionally biased region" description="Polar residues" evidence="11">
    <location>
        <begin position="517"/>
        <end position="532"/>
    </location>
</feature>
<keyword evidence="17" id="KW-1185">Reference proteome</keyword>
<evidence type="ECO:0000259" key="15">
    <source>
        <dbReference type="PROSITE" id="PS51204"/>
    </source>
</evidence>
<dbReference type="InterPro" id="IPR049730">
    <property type="entry name" value="SNF2/RAD54-like_C"/>
</dbReference>
<feature type="region of interest" description="Disordered" evidence="11">
    <location>
        <begin position="1600"/>
        <end position="1622"/>
    </location>
</feature>
<dbReference type="Gene3D" id="3.40.50.10810">
    <property type="entry name" value="Tandem AAA-ATPase domain"/>
    <property type="match status" value="1"/>
</dbReference>
<evidence type="ECO:0000256" key="8">
    <source>
        <dbReference type="ARBA" id="ARBA00023125"/>
    </source>
</evidence>
<feature type="coiled-coil region" evidence="10">
    <location>
        <begin position="2173"/>
        <end position="2219"/>
    </location>
</feature>
<feature type="region of interest" description="Disordered" evidence="11">
    <location>
        <begin position="125"/>
        <end position="152"/>
    </location>
</feature>
<feature type="compositionally biased region" description="Basic and acidic residues" evidence="11">
    <location>
        <begin position="834"/>
        <end position="847"/>
    </location>
</feature>
<dbReference type="STRING" id="35570.A0A1I8PB54"/>
<evidence type="ECO:0000313" key="16">
    <source>
        <dbReference type="EnsemblMetazoa" id="SCAU006441-PA"/>
    </source>
</evidence>
<evidence type="ECO:0000259" key="14">
    <source>
        <dbReference type="PROSITE" id="PS51194"/>
    </source>
</evidence>
<feature type="region of interest" description="Disordered" evidence="11">
    <location>
        <begin position="3144"/>
        <end position="3168"/>
    </location>
</feature>
<dbReference type="GO" id="GO:0004386">
    <property type="term" value="F:helicase activity"/>
    <property type="evidence" value="ECO:0007669"/>
    <property type="project" value="UniProtKB-KW"/>
</dbReference>
<feature type="domain" description="Helicase ATP-binding" evidence="13">
    <location>
        <begin position="1144"/>
        <end position="1309"/>
    </location>
</feature>
<dbReference type="GO" id="GO:0042393">
    <property type="term" value="F:histone binding"/>
    <property type="evidence" value="ECO:0007669"/>
    <property type="project" value="TreeGrafter"/>
</dbReference>
<keyword evidence="8" id="KW-0238">DNA-binding</keyword>
<feature type="compositionally biased region" description="Polar residues" evidence="11">
    <location>
        <begin position="460"/>
        <end position="473"/>
    </location>
</feature>
<dbReference type="GO" id="GO:0005524">
    <property type="term" value="F:ATP binding"/>
    <property type="evidence" value="ECO:0007669"/>
    <property type="project" value="UniProtKB-KW"/>
</dbReference>
<evidence type="ECO:0000313" key="17">
    <source>
        <dbReference type="Proteomes" id="UP000095300"/>
    </source>
</evidence>
<dbReference type="SMART" id="SM00487">
    <property type="entry name" value="DEXDc"/>
    <property type="match status" value="1"/>
</dbReference>
<dbReference type="InterPro" id="IPR014012">
    <property type="entry name" value="HSA_dom"/>
</dbReference>
<dbReference type="InterPro" id="IPR001005">
    <property type="entry name" value="SANT/Myb"/>
</dbReference>
<feature type="compositionally biased region" description="Acidic residues" evidence="11">
    <location>
        <begin position="1027"/>
        <end position="1077"/>
    </location>
</feature>
<dbReference type="InterPro" id="IPR027417">
    <property type="entry name" value="P-loop_NTPase"/>
</dbReference>
<dbReference type="SUPFAM" id="SSF52540">
    <property type="entry name" value="P-loop containing nucleoside triphosphate hydrolases"/>
    <property type="match status" value="2"/>
</dbReference>
<keyword evidence="6" id="KW-0067">ATP-binding</keyword>
<evidence type="ECO:0000256" key="11">
    <source>
        <dbReference type="SAM" id="MobiDB-lite"/>
    </source>
</evidence>
<feature type="compositionally biased region" description="Polar residues" evidence="11">
    <location>
        <begin position="125"/>
        <end position="135"/>
    </location>
</feature>
<dbReference type="FunFam" id="3.40.50.10810:FF:000005">
    <property type="entry name" value="Photoperiod-independent early flowering 1"/>
    <property type="match status" value="1"/>
</dbReference>
<dbReference type="Pfam" id="PF00271">
    <property type="entry name" value="Helicase_C"/>
    <property type="match status" value="1"/>
</dbReference>
<dbReference type="PROSITE" id="PS50090">
    <property type="entry name" value="MYB_LIKE"/>
    <property type="match status" value="1"/>
</dbReference>
<dbReference type="InterPro" id="IPR000330">
    <property type="entry name" value="SNF2_N"/>
</dbReference>
<feature type="compositionally biased region" description="Low complexity" evidence="11">
    <location>
        <begin position="480"/>
        <end position="516"/>
    </location>
</feature>
<keyword evidence="3" id="KW-0547">Nucleotide-binding</keyword>
<feature type="region of interest" description="Disordered" evidence="11">
    <location>
        <begin position="816"/>
        <end position="869"/>
    </location>
</feature>
<evidence type="ECO:0000256" key="1">
    <source>
        <dbReference type="ARBA" id="ARBA00004123"/>
    </source>
</evidence>
<dbReference type="GO" id="GO:0003677">
    <property type="term" value="F:DNA binding"/>
    <property type="evidence" value="ECO:0007669"/>
    <property type="project" value="UniProtKB-KW"/>
</dbReference>
<evidence type="ECO:0000256" key="10">
    <source>
        <dbReference type="SAM" id="Coils"/>
    </source>
</evidence>
<feature type="region of interest" description="Disordered" evidence="11">
    <location>
        <begin position="2047"/>
        <end position="2072"/>
    </location>
</feature>
<evidence type="ECO:0000256" key="5">
    <source>
        <dbReference type="ARBA" id="ARBA00022806"/>
    </source>
</evidence>
<keyword evidence="9" id="KW-0539">Nucleus</keyword>
<dbReference type="SMART" id="SM00490">
    <property type="entry name" value="HELICc"/>
    <property type="match status" value="1"/>
</dbReference>
<feature type="region of interest" description="Disordered" evidence="11">
    <location>
        <begin position="3233"/>
        <end position="3278"/>
    </location>
</feature>
<keyword evidence="5" id="KW-0347">Helicase</keyword>
<dbReference type="GO" id="GO:0016887">
    <property type="term" value="F:ATP hydrolysis activity"/>
    <property type="evidence" value="ECO:0007669"/>
    <property type="project" value="TreeGrafter"/>
</dbReference>
<feature type="region of interest" description="Disordered" evidence="11">
    <location>
        <begin position="1"/>
        <end position="25"/>
    </location>
</feature>
<dbReference type="InterPro" id="IPR038718">
    <property type="entry name" value="SNF2-like_sf"/>
</dbReference>
<organism evidence="16 17">
    <name type="scientific">Stomoxys calcitrans</name>
    <name type="common">Stable fly</name>
    <name type="synonym">Conops calcitrans</name>
    <dbReference type="NCBI Taxonomy" id="35570"/>
    <lineage>
        <taxon>Eukaryota</taxon>
        <taxon>Metazoa</taxon>
        <taxon>Ecdysozoa</taxon>
        <taxon>Arthropoda</taxon>
        <taxon>Hexapoda</taxon>
        <taxon>Insecta</taxon>
        <taxon>Pterygota</taxon>
        <taxon>Neoptera</taxon>
        <taxon>Endopterygota</taxon>
        <taxon>Diptera</taxon>
        <taxon>Brachycera</taxon>
        <taxon>Muscomorpha</taxon>
        <taxon>Muscoidea</taxon>
        <taxon>Muscidae</taxon>
        <taxon>Stomoxys</taxon>
    </lineage>
</organism>
<evidence type="ECO:0000259" key="12">
    <source>
        <dbReference type="PROSITE" id="PS50090"/>
    </source>
</evidence>
<feature type="compositionally biased region" description="Low complexity" evidence="11">
    <location>
        <begin position="3233"/>
        <end position="3271"/>
    </location>
</feature>
<feature type="domain" description="HSA" evidence="15">
    <location>
        <begin position="686"/>
        <end position="758"/>
    </location>
</feature>
<dbReference type="PANTHER" id="PTHR45685:SF1">
    <property type="entry name" value="HELICASE SRCAP"/>
    <property type="match status" value="1"/>
</dbReference>
<dbReference type="Gene3D" id="3.40.50.300">
    <property type="entry name" value="P-loop containing nucleotide triphosphate hydrolases"/>
    <property type="match status" value="1"/>
</dbReference>
<feature type="compositionally biased region" description="Low complexity" evidence="11">
    <location>
        <begin position="820"/>
        <end position="832"/>
    </location>
</feature>
<dbReference type="Pfam" id="PF00176">
    <property type="entry name" value="SNF2-rel_dom"/>
    <property type="match status" value="1"/>
</dbReference>
<evidence type="ECO:0000256" key="6">
    <source>
        <dbReference type="ARBA" id="ARBA00022840"/>
    </source>
</evidence>
<feature type="compositionally biased region" description="Basic and acidic residues" evidence="11">
    <location>
        <begin position="954"/>
        <end position="969"/>
    </location>
</feature>
<feature type="region of interest" description="Disordered" evidence="11">
    <location>
        <begin position="2541"/>
        <end position="2581"/>
    </location>
</feature>
<feature type="compositionally biased region" description="Low complexity" evidence="11">
    <location>
        <begin position="907"/>
        <end position="919"/>
    </location>
</feature>
<reference evidence="16" key="1">
    <citation type="submission" date="2020-05" db="UniProtKB">
        <authorList>
            <consortium name="EnsemblMetazoa"/>
        </authorList>
    </citation>
    <scope>IDENTIFICATION</scope>
    <source>
        <strain evidence="16">USDA</strain>
    </source>
</reference>
<feature type="compositionally biased region" description="Acidic residues" evidence="11">
    <location>
        <begin position="935"/>
        <end position="950"/>
    </location>
</feature>
<feature type="compositionally biased region" description="Polar residues" evidence="11">
    <location>
        <begin position="2047"/>
        <end position="2065"/>
    </location>
</feature>
<dbReference type="SMART" id="SM00573">
    <property type="entry name" value="HSA"/>
    <property type="match status" value="1"/>
</dbReference>
<feature type="compositionally biased region" description="Low complexity" evidence="11">
    <location>
        <begin position="1603"/>
        <end position="1612"/>
    </location>
</feature>
<dbReference type="GO" id="GO:0006338">
    <property type="term" value="P:chromatin remodeling"/>
    <property type="evidence" value="ECO:0007669"/>
    <property type="project" value="TreeGrafter"/>
</dbReference>
<comment type="subcellular location">
    <subcellularLocation>
        <location evidence="1">Nucleus</location>
    </subcellularLocation>
</comment>
<feature type="domain" description="Myb-like" evidence="12">
    <location>
        <begin position="2359"/>
        <end position="2428"/>
    </location>
</feature>
<dbReference type="InterPro" id="IPR050520">
    <property type="entry name" value="INO80/SWR1_helicase"/>
</dbReference>
<feature type="region of interest" description="Disordered" evidence="11">
    <location>
        <begin position="447"/>
        <end position="542"/>
    </location>
</feature>
<dbReference type="Pfam" id="PF07529">
    <property type="entry name" value="HSA"/>
    <property type="match status" value="1"/>
</dbReference>
<evidence type="ECO:0000256" key="4">
    <source>
        <dbReference type="ARBA" id="ARBA00022801"/>
    </source>
</evidence>
<evidence type="ECO:0000256" key="3">
    <source>
        <dbReference type="ARBA" id="ARBA00022741"/>
    </source>
</evidence>
<sequence>MNEGESAGGGHQGSNPAPPAVPDRISSTSTIATTNLAAATTTNKNKNNVVTSTTTPTPASPFRLSKAAANSSNVVENTIVTSLVQPIVGTTNNSPLPRSFQQAFAQQQSRQQEIAAATATEAANKSISSAKTPQQTSFSSLSSSSSSSSTNTAAANSLVKSLMPQTPTRYQQQQGAEATTPTSTTDLLATSSTFASASAQTFRSSTQHNIGSSSTTSEALSSLNKRKRLENIPTPGGGSTTVSILNVSGSNNNSGSGSGNSGILLASSLGGGGGSAGVGVGNNSIVGSLLPSTINTTVTTNPTASNTNSNSSLLAQDIQGLKKRILEQKYSRLHRLKEKHSENVAELFYLQIGGNMMDYPTWRKKAPTPQFIAYSNAYRLDQLVNDERTSAAASTTATTTTSMPTSATNAAAGSVSSIVQQQQQTQVADNIATIIGVTAGSHTNVLSQQTNTQQSHQTSLIVSSTTPASSLVSNPGRLPSSTTISSSISSSLSSSSSASSSSSSASANTAILSSATGNGQSSLLPSTATDASGNPLPPQGAEIKIPAVGATPVAVSTKLPAAVQQLTQQGGTPLIPCSTAQGTTALRRNGGNGVAASSSANTPPPLYSPSPSNLSLTTAGGTTAAAAGGTTTAASAAAAAAAAAANSAATTPNSNQEFSFKAKQEVDVMRRIMELQREGLWTEKRLPKQLEPPRPKAHWDYLLEEMVWLAADFAQERKWKKAAAKKCAKMVQKYFQDKANAAQKAEKAQEAHLRRVAAFIAKEVKMFWGNVEKLVEYKHHTKIEEKRKKALDQHLSFIVDQTEKFSQQLAEGMNKTLKDASANPSINSSRISSPKREGTDDEFRPDSASEDDEETIAKAEEEENADVDAEVAALAKESQMDLDDFLNDLPKGYLENRDKILLEEDTNTNTTATTSSSGVSKGGKKSNKKERRDSDDGEFEANETSEDDENTISKQEEQEMDVDHQQELDELKDDNDLPLEQVLAKYKLGKINETPAKAKSKGSSSKMEVDTEEVMDAGAISKAMRDSDDDSTDNDDGESEEDDEDDEDDEDEDENEDEEVESEDENELLDETEENEQDAGLKDLLEDSSNANSKDDMIKDAAALAESLQPKGNTLSSTNVVTPVPFLLKHSLREYQHIGLDWLVTMNERKLNGILADEMGLGKTIQTIALLAHLACVKGNWGPHLIVVPSSVMLNWEMEFKKWCPGFKILTYYGTQKERKMKRVGWTKPNAFHVCITSYKLVVQDQQSFRRKKWKYLILDEAQNIKNFKSQRWQLLLNFSTERRLLLTGTPLQNDLMELWSLMHFLMPYVFSSHREFKEWFSNPMTGMIEGNMEYNETLIQRLHKVIRPFLLRRLKKEVEKQMPKKYEHVVMCRLSNRQRYLYDDFMSRAKTRETLQTGNLLSVINILMQLRKVCNHPNMFEVRPTISPFQMEGISYETSRLICDLMEYDPFKHIDLHSLNLLLVELELTLTAYVSHKSRLLAAPRKLIEEIDSIPDPPPRCPTGKYKFHIRVRDTKVQQNINAHTQQTVKVGASPAMRLEGNKFVPVCQSIVTAAGATAAESANSRISKRMNNVINPIGSPKIGPIVPVSIMRARDPLALPSTSSSSSSVSHLGPTPAKQMRLQDPLSLEGMEHDGIKMEKAVDDKALVKALAQHVTTTTSNTRLDTGSTTVKTESDDATVVDDNSCETDPIFNMTEILQQRKEQRLARLKLMANVNKRRAEATPIYGSDCREAIEHCSEGSRLLQYSTWHTRGYTNCITAMNRSNDNWTLNKILKCYERRCEDLKHIFQNYVIYVPSACAPRILFYVNNLTSTRLSRERCIDNTIQKEMSPKLGLLHPIISAMTTQFPDPRLIQYDCGKLQTLDGLLKQLKYEHHRVLIFTQMTKMLDVLEAFLNHHGHIYLRLDGATKVEQRQLLMERFNTDKRIFCFILSTRSGGVGINLTGADTVIFYDSDWNPTMDAQAQDRCHRIGQTRDVHIYRLVSEKTIEVNILKKANQKRMLSDMAIEGGNFTTSYFKSSTIKDLFNIDTQTQISGDATTTMAITSSQTQNNSENYEKPTTSLMSAPSSSASSSSVVEAITEVDLEKQSLKAFESALAAAEDEQDVQATKTARAEAAADLAEFDENIPLEDVATNVDGNVELSKADLEMQNLVKQLSPIERYAMRFVEETGAAWTAEQLRAAEEELEAQKREWEANRLAALQKEEEMLKQEADADEMLTYSRKDATNQIWISANTMEHMPMWCPPTPPQDNADIYIDYSLTFMYDIEPIPETELPPVYVKKEYKRSRSDAGFLMDGNKRPAKMRREEMFCAPRSLFDRPSAAIARIRRDLKNQRYRGAFKPNVQIPGLKPQLPQKPLNEPEGMAEWCIYEDIAILHVLVNLQGLPCNLMLLSPGHTPNWDLVAEIVNAFSKTYRSPKQCRWRYEAIIQPREEGKLVDSPKKQKKLKANLKTEYLKSPLRCLRTTQLYANDNNASFTKIMRSRFDCIKSAYLKKAPAPKRHFSTPSPMNPKHMEVLQEFGIVNYDQPMSPQNIANMRANKLRDKQRSQCPPPPPPAAATSTQQGCSPAAGQAQGQTSQGGAGGCCVTTPTGVNAVQQQQQQQSGGQGATHLQELVQHQQAQQVQVTSTAPPGLHTQQLQIHQLGGGQTSSQQQATTAIVLQPGQQLQQQQTVVNQATQQHLIRQHGGGATQIVKAIVGPGGQTGLLTTGQVQQLHQQAQSQGQGTSGQTQHVQLQQQNSGGGSLVAPPLSVSVVLTQPVQTISSTTLPNQGSHHSQVASSSAQIVSLSPQTIVSSSAQVGSIVQTQSLPQVVSVSQLATVGTVLTTSSGMQQPATVAALNTSALRAQRIVAASGGTTLQDVVLQQRSAGNPSPTIVSMSSLGTNVAQAPIQGTQFQLASMPAGTQQVVTKGIRVSSLQQGQKIAAGNASGGTVQGQGQAAHIQLYRQRQQLKVLQASGPGQQGQQTVVQTASGQTALVNAQGTIIQGNIMQTSAGPTTVQVVQGQKVTVATSNVALTTPSTAGVVTTVANQMHPQQVQQQTRTQYIKQVSASGKQTIARQVGDTDMLLVKRQMLSAATQPKAAQVIQQGGQIYTTSAQGITLQQAAQASSSSNAATVQQQQNQQQTTQVVQQVTSQQIATLVKTSGSAGSSGNNGGGQGGVSVNTAGGQQTQNTVNMALSQLKPGGQIKVTMANQSQMRQLHVQQQLQMPRKISRMTQIQAAQAAAAAANQQQQQQQQGQNTTITQSSGNMQQQQQAGQKQNTSSGSSTSAGSGGGGVQTQLVHIQNTKSLSSSVTVQQFQQVMRQSQPGTLATTGFVLGKTSVGRVIPVSVASQPNQRQTIQVVSAASAQALTAGNLRAHVASGQNIAGTIKVATSGGSQSQTQQAIITAIQQQQQNQRQNASPVRLQTAGGNLVAVVQQQSLQQQQQQQQQTQNVVVSSTSGGGVNVSNATQAEIMTITQTSAGTTLTTASQQQVNATQQATPQQVRTMVKKKIMQIRSEKE</sequence>
<accession>A0A1I8PB54</accession>
<dbReference type="CDD" id="cd18003">
    <property type="entry name" value="DEXQc_SRCAP"/>
    <property type="match status" value="1"/>
</dbReference>
<feature type="domain" description="Helicase C-terminal" evidence="14">
    <location>
        <begin position="1864"/>
        <end position="2014"/>
    </location>
</feature>
<proteinExistence type="inferred from homology"/>
<keyword evidence="7" id="KW-0156">Chromatin regulator</keyword>
<feature type="compositionally biased region" description="Gly residues" evidence="11">
    <location>
        <begin position="1"/>
        <end position="12"/>
    </location>
</feature>
<comment type="similarity">
    <text evidence="2">Belongs to the SNF2/RAD54 helicase family. SWR1 subfamily.</text>
</comment>
<dbReference type="PROSITE" id="PS51194">
    <property type="entry name" value="HELICASE_CTER"/>
    <property type="match status" value="1"/>
</dbReference>
<feature type="region of interest" description="Disordered" evidence="11">
    <location>
        <begin position="900"/>
        <end position="1080"/>
    </location>
</feature>
<feature type="region of interest" description="Disordered" evidence="11">
    <location>
        <begin position="200"/>
        <end position="222"/>
    </location>
</feature>
<dbReference type="PROSITE" id="PS51192">
    <property type="entry name" value="HELICASE_ATP_BIND_1"/>
    <property type="match status" value="1"/>
</dbReference>
<evidence type="ECO:0000256" key="9">
    <source>
        <dbReference type="ARBA" id="ARBA00023242"/>
    </source>
</evidence>
<name>A0A1I8PB54_STOCA</name>
<dbReference type="Proteomes" id="UP000095300">
    <property type="component" value="Unassembled WGS sequence"/>
</dbReference>
<dbReference type="KEGG" id="scac:106082327"/>
<dbReference type="OrthoDB" id="372624at2759"/>
<dbReference type="InterPro" id="IPR014001">
    <property type="entry name" value="Helicase_ATP-bd"/>
</dbReference>
<keyword evidence="10" id="KW-0175">Coiled coil</keyword>
<protein>
    <recommendedName>
        <fullName evidence="18">Helicase domino</fullName>
    </recommendedName>
</protein>
<feature type="region of interest" description="Disordered" evidence="11">
    <location>
        <begin position="42"/>
        <end position="63"/>
    </location>
</feature>
<evidence type="ECO:0008006" key="18">
    <source>
        <dbReference type="Google" id="ProtNLM"/>
    </source>
</evidence>
<keyword evidence="4" id="KW-0378">Hydrolase</keyword>
<feature type="region of interest" description="Disordered" evidence="11">
    <location>
        <begin position="571"/>
        <end position="613"/>
    </location>
</feature>
<feature type="compositionally biased region" description="Low complexity" evidence="11">
    <location>
        <begin position="42"/>
        <end position="57"/>
    </location>
</feature>
<dbReference type="GO" id="GO:0000812">
    <property type="term" value="C:Swr1 complex"/>
    <property type="evidence" value="ECO:0007669"/>
    <property type="project" value="TreeGrafter"/>
</dbReference>
<dbReference type="PROSITE" id="PS51204">
    <property type="entry name" value="HSA"/>
    <property type="match status" value="1"/>
</dbReference>